<gene>
    <name evidence="1" type="ORF">EBQ10_00890</name>
</gene>
<evidence type="ECO:0000313" key="1">
    <source>
        <dbReference type="EMBL" id="AZR05992.1"/>
    </source>
</evidence>
<name>A0A3S9QJ22_9ACTO</name>
<protein>
    <submittedName>
        <fullName evidence="1">APC family permease</fullName>
    </submittedName>
</protein>
<dbReference type="Proteomes" id="UP000275951">
    <property type="component" value="Chromosome"/>
</dbReference>
<dbReference type="InterPro" id="IPR053153">
    <property type="entry name" value="APC_K+_Transporter"/>
</dbReference>
<dbReference type="RefSeq" id="WP_039662454.1">
    <property type="nucleotide sequence ID" value="NZ_CP012649.1"/>
</dbReference>
<proteinExistence type="predicted"/>
<dbReference type="PANTHER" id="PTHR47704">
    <property type="entry name" value="POTASSIUM TRANSPORTER KIMA"/>
    <property type="match status" value="1"/>
</dbReference>
<dbReference type="Gene3D" id="1.20.1740.10">
    <property type="entry name" value="Amino acid/polyamine transporter I"/>
    <property type="match status" value="1"/>
</dbReference>
<sequence>MNFRALFGTDIVRAITRSTSMSIIVLGMVLVPQIVLRSASYFERHTAILIALFSATISLAAAIFVAGVLHRQVPRKSSHQLAQWHVGYWAGLLVSAARILAYALTVILGVELAVNSVDSLLNISWSWLLDPILILLIAVPLLAGRMRRVQRWGVIFAVAAGLGLVVLVAYGLVQEASGAIDFENIRLAQENTLNTDRAVDVTHTYAEAAVGGAMVGAIATLISERVLNDSSHRRVSRRSLARAMSVAIVVIALLLYFIVILNMPGQRVAVPALTMSYSLFGYTGQVAYVVLFVLLGVSVATAAYGQLPRLLRELALDGLLPRKLAAADAVGPRRAIVAIIAVLAAVVTLILDSARSIAGVFVFIVYVLVVFVNWSMVARSRTILNDSTEAQERQLARRLAWIGRVYGLFSLFIAGLVVYAQPLWGLAGLAALSVPVVFLVAYSRGQSKVRNQLRLGDATLGRKLPTRVHGVVIIDRVDIATIQAVTWARAMRLSSLTAVCVDIDPQQTRRIRDAWETSLVPVDLTILGEPKGAWRGPVVEYIRARLGESPHDIVNVFIPRLLYSSAWERFFLRHSTPRVISDLRFEPRVMITEVPYRLGEDD</sequence>
<dbReference type="OrthoDB" id="9759676at2"/>
<evidence type="ECO:0000313" key="2">
    <source>
        <dbReference type="Proteomes" id="UP000275951"/>
    </source>
</evidence>
<accession>A0A3S9QJ22</accession>
<dbReference type="AlphaFoldDB" id="A0A3S9QJ22"/>
<dbReference type="PANTHER" id="PTHR47704:SF1">
    <property type="entry name" value="POTASSIUM TRANSPORTER KIMA"/>
    <property type="match status" value="1"/>
</dbReference>
<dbReference type="GeneID" id="97532149"/>
<organism evidence="1 2">
    <name type="scientific">Trueperella pyogenes</name>
    <dbReference type="NCBI Taxonomy" id="1661"/>
    <lineage>
        <taxon>Bacteria</taxon>
        <taxon>Bacillati</taxon>
        <taxon>Actinomycetota</taxon>
        <taxon>Actinomycetes</taxon>
        <taxon>Actinomycetales</taxon>
        <taxon>Actinomycetaceae</taxon>
        <taxon>Trueperella</taxon>
    </lineage>
</organism>
<dbReference type="EMBL" id="CP033905">
    <property type="protein sequence ID" value="AZR05992.1"/>
    <property type="molecule type" value="Genomic_DNA"/>
</dbReference>
<reference evidence="1 2" key="1">
    <citation type="submission" date="2018-11" db="EMBL/GenBank/DDBJ databases">
        <title>Multidrug-resistant genes are associated with an 42-kb island TGI1 carrying a complex class 1 integron in a Trueperella pyogenes.</title>
        <authorList>
            <person name="Dong W."/>
        </authorList>
    </citation>
    <scope>NUCLEOTIDE SEQUENCE [LARGE SCALE GENOMIC DNA]</scope>
    <source>
        <strain evidence="1 2">TP4</strain>
    </source>
</reference>